<dbReference type="Pfam" id="PF13561">
    <property type="entry name" value="adh_short_C2"/>
    <property type="match status" value="1"/>
</dbReference>
<gene>
    <name evidence="3" type="ORF">HHL25_14780</name>
</gene>
<evidence type="ECO:0000313" key="3">
    <source>
        <dbReference type="EMBL" id="NML75393.1"/>
    </source>
</evidence>
<accession>A0A7Y0AXN5</accession>
<dbReference type="AlphaFoldDB" id="A0A7Y0AXN5"/>
<dbReference type="Proteomes" id="UP000541470">
    <property type="component" value="Unassembled WGS sequence"/>
</dbReference>
<evidence type="ECO:0000256" key="1">
    <source>
        <dbReference type="ARBA" id="ARBA00006484"/>
    </source>
</evidence>
<dbReference type="FunFam" id="3.40.50.720:FF:000084">
    <property type="entry name" value="Short-chain dehydrogenase reductase"/>
    <property type="match status" value="1"/>
</dbReference>
<comment type="caution">
    <text evidence="3">The sequence shown here is derived from an EMBL/GenBank/DDBJ whole genome shotgun (WGS) entry which is preliminary data.</text>
</comment>
<dbReference type="InterPro" id="IPR020904">
    <property type="entry name" value="Sc_DH/Rdtase_CS"/>
</dbReference>
<sequence length="257" mass="26546">MTGSRPVAIITGGRRGIGLGIARALADDGFDIAVTGLGPLAPDDGVLAELEKRGVAAAYFEADLSDVAGHAATVEKIMARFGRIDCLVNNAGMGSVVRGDFLDLTPENFDRVVATNLRGTVFFTQAVVRAMLASNAPAGGRTIVNITSVSAELTSPERLDYCVSKAGLSSFGKGLALYLAEKGIAVFEIRPGIIRTDMTAGVAGKYDALIADGLVPMRRWGEPDDIGGVVSALASGRFAFATGSVIDLDGGLSIGRL</sequence>
<dbReference type="SUPFAM" id="SSF51735">
    <property type="entry name" value="NAD(P)-binding Rossmann-fold domains"/>
    <property type="match status" value="1"/>
</dbReference>
<dbReference type="PANTHER" id="PTHR42760:SF133">
    <property type="entry name" value="3-OXOACYL-[ACYL-CARRIER-PROTEIN] REDUCTASE"/>
    <property type="match status" value="1"/>
</dbReference>
<evidence type="ECO:0000256" key="2">
    <source>
        <dbReference type="ARBA" id="ARBA00023002"/>
    </source>
</evidence>
<dbReference type="GO" id="GO:0016616">
    <property type="term" value="F:oxidoreductase activity, acting on the CH-OH group of donors, NAD or NADP as acceptor"/>
    <property type="evidence" value="ECO:0007669"/>
    <property type="project" value="TreeGrafter"/>
</dbReference>
<organism evidence="3 4">
    <name type="scientific">Rhizobium terricola</name>
    <dbReference type="NCBI Taxonomy" id="2728849"/>
    <lineage>
        <taxon>Bacteria</taxon>
        <taxon>Pseudomonadati</taxon>
        <taxon>Pseudomonadota</taxon>
        <taxon>Alphaproteobacteria</taxon>
        <taxon>Hyphomicrobiales</taxon>
        <taxon>Rhizobiaceae</taxon>
        <taxon>Rhizobium/Agrobacterium group</taxon>
        <taxon>Rhizobium</taxon>
    </lineage>
</organism>
<dbReference type="PROSITE" id="PS00061">
    <property type="entry name" value="ADH_SHORT"/>
    <property type="match status" value="1"/>
</dbReference>
<proteinExistence type="inferred from homology"/>
<protein>
    <submittedName>
        <fullName evidence="3">3-ketoacyl-ACP reductase</fullName>
    </submittedName>
</protein>
<dbReference type="PRINTS" id="PR00081">
    <property type="entry name" value="GDHRDH"/>
</dbReference>
<keyword evidence="2" id="KW-0560">Oxidoreductase</keyword>
<dbReference type="Gene3D" id="3.40.50.720">
    <property type="entry name" value="NAD(P)-binding Rossmann-like Domain"/>
    <property type="match status" value="1"/>
</dbReference>
<dbReference type="InterPro" id="IPR002347">
    <property type="entry name" value="SDR_fam"/>
</dbReference>
<dbReference type="InterPro" id="IPR036291">
    <property type="entry name" value="NAD(P)-bd_dom_sf"/>
</dbReference>
<comment type="similarity">
    <text evidence="1">Belongs to the short-chain dehydrogenases/reductases (SDR) family.</text>
</comment>
<name>A0A7Y0AXN5_9HYPH</name>
<dbReference type="PANTHER" id="PTHR42760">
    <property type="entry name" value="SHORT-CHAIN DEHYDROGENASES/REDUCTASES FAMILY MEMBER"/>
    <property type="match status" value="1"/>
</dbReference>
<dbReference type="EMBL" id="JABBGK010000002">
    <property type="protein sequence ID" value="NML75393.1"/>
    <property type="molecule type" value="Genomic_DNA"/>
</dbReference>
<dbReference type="PRINTS" id="PR00080">
    <property type="entry name" value="SDRFAMILY"/>
</dbReference>
<reference evidence="3 4" key="1">
    <citation type="submission" date="2020-04" db="EMBL/GenBank/DDBJ databases">
        <title>Rhizobium sp. S-51 isolated from soil.</title>
        <authorList>
            <person name="Dahal R.H."/>
        </authorList>
    </citation>
    <scope>NUCLEOTIDE SEQUENCE [LARGE SCALE GENOMIC DNA]</scope>
    <source>
        <strain evidence="3 4">S-51</strain>
    </source>
</reference>
<keyword evidence="4" id="KW-1185">Reference proteome</keyword>
<dbReference type="RefSeq" id="WP_169592506.1">
    <property type="nucleotide sequence ID" value="NZ_JABBGK010000002.1"/>
</dbReference>
<evidence type="ECO:0000313" key="4">
    <source>
        <dbReference type="Proteomes" id="UP000541470"/>
    </source>
</evidence>
<dbReference type="NCBIfam" id="NF009386">
    <property type="entry name" value="PRK12745.1"/>
    <property type="match status" value="1"/>
</dbReference>